<sequence>MTKNIYTIGFVLFLITMAIFLGLYFFGMNTDYFNNSLLINAFILPVIYLGGAYVSVNSVRKAGIKMGFRDAFGRAFKPMFIGGLLSIITMFLFLNFADPIAKDLLNFQYIERQKTELEAEYAKASQFVKTPEEKAELDKKYQERKESFAPKMIEGKDMFSFRQFAYYFAAVLVFYIILSTFFASFFRSRTEL</sequence>
<feature type="transmembrane region" description="Helical" evidence="1">
    <location>
        <begin position="164"/>
        <end position="186"/>
    </location>
</feature>
<protein>
    <recommendedName>
        <fullName evidence="4">DUF4199 domain-containing protein</fullName>
    </recommendedName>
</protein>
<accession>A0A1I3JUX7</accession>
<feature type="transmembrane region" description="Helical" evidence="1">
    <location>
        <begin position="5"/>
        <end position="26"/>
    </location>
</feature>
<proteinExistence type="predicted"/>
<dbReference type="InterPro" id="IPR025250">
    <property type="entry name" value="DUF4199"/>
</dbReference>
<dbReference type="Pfam" id="PF13858">
    <property type="entry name" value="DUF4199"/>
    <property type="match status" value="1"/>
</dbReference>
<keyword evidence="1" id="KW-0472">Membrane</keyword>
<reference evidence="3" key="1">
    <citation type="submission" date="2016-10" db="EMBL/GenBank/DDBJ databases">
        <authorList>
            <person name="Varghese N."/>
            <person name="Submissions S."/>
        </authorList>
    </citation>
    <scope>NUCLEOTIDE SEQUENCE [LARGE SCALE GENOMIC DNA]</scope>
    <source>
        <strain evidence="3">DSM 22251</strain>
    </source>
</reference>
<organism evidence="2 3">
    <name type="scientific">Kaistella treverensis</name>
    <dbReference type="NCBI Taxonomy" id="631455"/>
    <lineage>
        <taxon>Bacteria</taxon>
        <taxon>Pseudomonadati</taxon>
        <taxon>Bacteroidota</taxon>
        <taxon>Flavobacteriia</taxon>
        <taxon>Flavobacteriales</taxon>
        <taxon>Weeksellaceae</taxon>
        <taxon>Chryseobacterium group</taxon>
        <taxon>Kaistella</taxon>
    </lineage>
</organism>
<dbReference type="EMBL" id="FORQ01000001">
    <property type="protein sequence ID" value="SFI64013.1"/>
    <property type="molecule type" value="Genomic_DNA"/>
</dbReference>
<dbReference type="Proteomes" id="UP000242560">
    <property type="component" value="Unassembled WGS sequence"/>
</dbReference>
<keyword evidence="1" id="KW-1133">Transmembrane helix</keyword>
<name>A0A1I3JUX7_9FLAO</name>
<evidence type="ECO:0000256" key="1">
    <source>
        <dbReference type="SAM" id="Phobius"/>
    </source>
</evidence>
<evidence type="ECO:0008006" key="4">
    <source>
        <dbReference type="Google" id="ProtNLM"/>
    </source>
</evidence>
<keyword evidence="3" id="KW-1185">Reference proteome</keyword>
<dbReference type="RefSeq" id="WP_089818178.1">
    <property type="nucleotide sequence ID" value="NZ_FORQ01000001.1"/>
</dbReference>
<feature type="transmembrane region" description="Helical" evidence="1">
    <location>
        <begin position="32"/>
        <end position="54"/>
    </location>
</feature>
<keyword evidence="1" id="KW-0812">Transmembrane</keyword>
<feature type="transmembrane region" description="Helical" evidence="1">
    <location>
        <begin position="75"/>
        <end position="97"/>
    </location>
</feature>
<dbReference type="AlphaFoldDB" id="A0A1I3JUX7"/>
<evidence type="ECO:0000313" key="2">
    <source>
        <dbReference type="EMBL" id="SFI64013.1"/>
    </source>
</evidence>
<gene>
    <name evidence="2" type="ORF">SAMN05421638_0402</name>
</gene>
<evidence type="ECO:0000313" key="3">
    <source>
        <dbReference type="Proteomes" id="UP000242560"/>
    </source>
</evidence>